<reference evidence="8 9" key="1">
    <citation type="submission" date="2018-08" db="EMBL/GenBank/DDBJ databases">
        <title>Aphanomyces genome sequencing and annotation.</title>
        <authorList>
            <person name="Minardi D."/>
            <person name="Oidtmann B."/>
            <person name="Van Der Giezen M."/>
            <person name="Studholme D.J."/>
        </authorList>
    </citation>
    <scope>NUCLEOTIDE SEQUENCE [LARGE SCALE GENOMIC DNA]</scope>
    <source>
        <strain evidence="8 9">Kv</strain>
    </source>
</reference>
<dbReference type="GO" id="GO:0051321">
    <property type="term" value="P:meiotic cell cycle"/>
    <property type="evidence" value="ECO:0007669"/>
    <property type="project" value="TreeGrafter"/>
</dbReference>
<dbReference type="InterPro" id="IPR040457">
    <property type="entry name" value="GCP_C"/>
</dbReference>
<dbReference type="GO" id="GO:0000922">
    <property type="term" value="C:spindle pole"/>
    <property type="evidence" value="ECO:0007669"/>
    <property type="project" value="InterPro"/>
</dbReference>
<dbReference type="VEuPathDB" id="FungiDB:H257_13533"/>
<dbReference type="InterPro" id="IPR007259">
    <property type="entry name" value="GCP"/>
</dbReference>
<dbReference type="Gene3D" id="1.20.120.1900">
    <property type="entry name" value="Gamma-tubulin complex, C-terminal domain"/>
    <property type="match status" value="1"/>
</dbReference>
<dbReference type="GO" id="GO:0000278">
    <property type="term" value="P:mitotic cell cycle"/>
    <property type="evidence" value="ECO:0007669"/>
    <property type="project" value="TreeGrafter"/>
</dbReference>
<evidence type="ECO:0000259" key="7">
    <source>
        <dbReference type="Pfam" id="PF04130"/>
    </source>
</evidence>
<evidence type="ECO:0000256" key="4">
    <source>
        <dbReference type="ARBA" id="ARBA00023212"/>
    </source>
</evidence>
<organism evidence="8 9">
    <name type="scientific">Aphanomyces astaci</name>
    <name type="common">Crayfish plague agent</name>
    <dbReference type="NCBI Taxonomy" id="112090"/>
    <lineage>
        <taxon>Eukaryota</taxon>
        <taxon>Sar</taxon>
        <taxon>Stramenopiles</taxon>
        <taxon>Oomycota</taxon>
        <taxon>Saprolegniomycetes</taxon>
        <taxon>Saprolegniales</taxon>
        <taxon>Verrucalvaceae</taxon>
        <taxon>Aphanomyces</taxon>
    </lineage>
</organism>
<evidence type="ECO:0000313" key="8">
    <source>
        <dbReference type="EMBL" id="RHY06157.1"/>
    </source>
</evidence>
<evidence type="ECO:0000256" key="1">
    <source>
        <dbReference type="ARBA" id="ARBA00010337"/>
    </source>
</evidence>
<proteinExistence type="inferred from homology"/>
<dbReference type="GO" id="GO:0005874">
    <property type="term" value="C:microtubule"/>
    <property type="evidence" value="ECO:0007669"/>
    <property type="project" value="UniProtKB-KW"/>
</dbReference>
<dbReference type="GO" id="GO:0043015">
    <property type="term" value="F:gamma-tubulin binding"/>
    <property type="evidence" value="ECO:0007669"/>
    <property type="project" value="InterPro"/>
</dbReference>
<evidence type="ECO:0000256" key="3">
    <source>
        <dbReference type="ARBA" id="ARBA00022701"/>
    </source>
</evidence>
<sequence length="905" mass="99236">MKTDMWQVEITLPTGVALLNRIYHGIVQTQFCDPSTAALSMWFFTHVSVPYFEALTHWVFVGKSALDDAYLEFAQDQSFGCLECLQHKDDDTLNLAIAETRSLLQVTRAVHSQVYYLTSHYLAQHAVNLATTRSAVQAYSDAQMQAVADSVYALNHALSTTHSHGNTFAHHDMRAHDESQRQLKRLKQQVQRKLLDEQVAGNRDLALRLQAQGQLGHALQQTQLVAAQEIADQDNRRRLVEIYADLMAKADRRHRRALWRQARVRRKEHFKVALTKLYRLESSAWYAGVGMDVPGNHPEADPMAARPSQTYPSVIGTSTSHNPLDNPKTPYIKKSPRGDSLKPPTNALNNDDTVGMPSSVRVLKAPGGGGQDASNVIYHGDQEKPVDLPTTRVTQEAGGSGTAASDAIYHGSANLQRPVDVPHVRILQAPGGTSKHAAGHVIYPRDDQIERDLAVHGSSVRVLQEPGGSGRAASALLYPDDEPSNLVTHVNHVRILQDPGGDGNVANDLIYGRNDAEYASPRASVRVSQAPGGNGDELSDTLYAQFSTMAVQDRPSVKVLAPSGGGHDSVSSVVFGGLTEAVPPPKRQGVVYPTSNITMEWAAAQTSRQTPPRQVLAHETFATATLTGDYARVLETYRALMDQVDLVEPILNQRSFVGSVALTVFRDHVHLMQHLQTLHDIMLLSGGLWVEQFMHEFIQGLDASSRVNWGVPGALNDLLAHALEEAKYDVTRDSTMLFAFRPTHELETLLGATTIVPSLGQVLEGIEPVYALPTVLTDVVVPVSTLHLYVTLHKHLFQLKAIAVSMQSVRRVLRTHHTIVARSGHLMLHVQATIQACLSRVMLVVEVVQNNGTRAMALKRALGHLADTAQDDDDGTLRGLCDELRRSSAPAAQVLKTCQRGGLME</sequence>
<comment type="similarity">
    <text evidence="1 5">Belongs to the TUBGCP family.</text>
</comment>
<dbReference type="InterPro" id="IPR042241">
    <property type="entry name" value="GCP_C_sf"/>
</dbReference>
<dbReference type="PANTHER" id="PTHR19302">
    <property type="entry name" value="GAMMA TUBULIN COMPLEX PROTEIN"/>
    <property type="match status" value="1"/>
</dbReference>
<evidence type="ECO:0000256" key="5">
    <source>
        <dbReference type="RuleBase" id="RU363050"/>
    </source>
</evidence>
<dbReference type="EMBL" id="QUSZ01006320">
    <property type="protein sequence ID" value="RHY06157.1"/>
    <property type="molecule type" value="Genomic_DNA"/>
</dbReference>
<gene>
    <name evidence="8" type="ORF">DYB36_005953</name>
</gene>
<comment type="subcellular location">
    <subcellularLocation>
        <location evidence="5">Cytoplasm</location>
        <location evidence="5">Cytoskeleton</location>
        <location evidence="5">Microtubule organizing center</location>
    </subcellularLocation>
</comment>
<name>A0A397AKH9_APHAT</name>
<dbReference type="GO" id="GO:0051225">
    <property type="term" value="P:spindle assembly"/>
    <property type="evidence" value="ECO:0007669"/>
    <property type="project" value="TreeGrafter"/>
</dbReference>
<dbReference type="PANTHER" id="PTHR19302:SF70">
    <property type="entry name" value="GAMMA-TUBULIN COMPLEX COMPONENT 6"/>
    <property type="match status" value="1"/>
</dbReference>
<keyword evidence="3 5" id="KW-0493">Microtubule</keyword>
<protein>
    <recommendedName>
        <fullName evidence="5">Spindle pole body component</fullName>
    </recommendedName>
</protein>
<dbReference type="GO" id="GO:0051011">
    <property type="term" value="F:microtubule minus-end binding"/>
    <property type="evidence" value="ECO:0007669"/>
    <property type="project" value="TreeGrafter"/>
</dbReference>
<dbReference type="GO" id="GO:0007020">
    <property type="term" value="P:microtubule nucleation"/>
    <property type="evidence" value="ECO:0007669"/>
    <property type="project" value="InterPro"/>
</dbReference>
<evidence type="ECO:0000313" key="9">
    <source>
        <dbReference type="Proteomes" id="UP000265427"/>
    </source>
</evidence>
<dbReference type="GO" id="GO:0000930">
    <property type="term" value="C:gamma-tubulin complex"/>
    <property type="evidence" value="ECO:0007669"/>
    <property type="project" value="TreeGrafter"/>
</dbReference>
<feature type="domain" description="Gamma tubulin complex component C-terminal" evidence="7">
    <location>
        <begin position="671"/>
        <end position="836"/>
    </location>
</feature>
<keyword evidence="4 5" id="KW-0206">Cytoskeleton</keyword>
<accession>A0A397AKH9</accession>
<dbReference type="AlphaFoldDB" id="A0A397AKH9"/>
<dbReference type="Proteomes" id="UP000265427">
    <property type="component" value="Unassembled WGS sequence"/>
</dbReference>
<dbReference type="Pfam" id="PF04130">
    <property type="entry name" value="GCP_C_terminal"/>
    <property type="match status" value="1"/>
</dbReference>
<feature type="region of interest" description="Disordered" evidence="6">
    <location>
        <begin position="317"/>
        <end position="355"/>
    </location>
</feature>
<dbReference type="GO" id="GO:0031122">
    <property type="term" value="P:cytoplasmic microtubule organization"/>
    <property type="evidence" value="ECO:0007669"/>
    <property type="project" value="TreeGrafter"/>
</dbReference>
<keyword evidence="2 5" id="KW-0963">Cytoplasm</keyword>
<evidence type="ECO:0000256" key="6">
    <source>
        <dbReference type="SAM" id="MobiDB-lite"/>
    </source>
</evidence>
<evidence type="ECO:0000256" key="2">
    <source>
        <dbReference type="ARBA" id="ARBA00022490"/>
    </source>
</evidence>
<comment type="caution">
    <text evidence="8">The sequence shown here is derived from an EMBL/GenBank/DDBJ whole genome shotgun (WGS) entry which is preliminary data.</text>
</comment>